<dbReference type="AlphaFoldDB" id="A0A921E0Z2"/>
<dbReference type="Gene3D" id="2.70.98.10">
    <property type="match status" value="1"/>
</dbReference>
<evidence type="ECO:0000313" key="2">
    <source>
        <dbReference type="Proteomes" id="UP000742631"/>
    </source>
</evidence>
<dbReference type="GO" id="GO:0005975">
    <property type="term" value="P:carbohydrate metabolic process"/>
    <property type="evidence" value="ECO:0007669"/>
    <property type="project" value="InterPro"/>
</dbReference>
<dbReference type="InterPro" id="IPR037481">
    <property type="entry name" value="LacX"/>
</dbReference>
<gene>
    <name evidence="1" type="ORF">K8W01_06710</name>
</gene>
<accession>A0A921E0Z2</accession>
<proteinExistence type="predicted"/>
<dbReference type="GO" id="GO:0016853">
    <property type="term" value="F:isomerase activity"/>
    <property type="evidence" value="ECO:0007669"/>
    <property type="project" value="InterPro"/>
</dbReference>
<dbReference type="SUPFAM" id="SSF74650">
    <property type="entry name" value="Galactose mutarotase-like"/>
    <property type="match status" value="1"/>
</dbReference>
<dbReference type="PANTHER" id="PTHR11122:SF13">
    <property type="entry name" value="GLUCOSE-6-PHOSPHATE 1-EPIMERASE"/>
    <property type="match status" value="1"/>
</dbReference>
<protein>
    <submittedName>
        <fullName evidence="1">Aldose 1-epimerase family protein</fullName>
    </submittedName>
</protein>
<organism evidence="1 2">
    <name type="scientific">Methylorubrum populi</name>
    <dbReference type="NCBI Taxonomy" id="223967"/>
    <lineage>
        <taxon>Bacteria</taxon>
        <taxon>Pseudomonadati</taxon>
        <taxon>Pseudomonadota</taxon>
        <taxon>Alphaproteobacteria</taxon>
        <taxon>Hyphomicrobiales</taxon>
        <taxon>Methylobacteriaceae</taxon>
        <taxon>Methylorubrum</taxon>
    </lineage>
</organism>
<dbReference type="EMBL" id="DYYG01000018">
    <property type="protein sequence ID" value="HJE23336.1"/>
    <property type="molecule type" value="Genomic_DNA"/>
</dbReference>
<dbReference type="Pfam" id="PF01263">
    <property type="entry name" value="Aldose_epim"/>
    <property type="match status" value="1"/>
</dbReference>
<dbReference type="InterPro" id="IPR014718">
    <property type="entry name" value="GH-type_carb-bd"/>
</dbReference>
<comment type="caution">
    <text evidence="1">The sequence shown here is derived from an EMBL/GenBank/DDBJ whole genome shotgun (WGS) entry which is preliminary data.</text>
</comment>
<evidence type="ECO:0000313" key="1">
    <source>
        <dbReference type="EMBL" id="HJE23336.1"/>
    </source>
</evidence>
<dbReference type="GO" id="GO:0030246">
    <property type="term" value="F:carbohydrate binding"/>
    <property type="evidence" value="ECO:0007669"/>
    <property type="project" value="InterPro"/>
</dbReference>
<dbReference type="CDD" id="cd09024">
    <property type="entry name" value="Aldose_epim_lacX"/>
    <property type="match status" value="1"/>
</dbReference>
<reference evidence="1" key="1">
    <citation type="journal article" date="2021" name="PeerJ">
        <title>Extensive microbial diversity within the chicken gut microbiome revealed by metagenomics and culture.</title>
        <authorList>
            <person name="Gilroy R."/>
            <person name="Ravi A."/>
            <person name="Getino M."/>
            <person name="Pursley I."/>
            <person name="Horton D.L."/>
            <person name="Alikhan N.F."/>
            <person name="Baker D."/>
            <person name="Gharbi K."/>
            <person name="Hall N."/>
            <person name="Watson M."/>
            <person name="Adriaenssens E.M."/>
            <person name="Foster-Nyarko E."/>
            <person name="Jarju S."/>
            <person name="Secka A."/>
            <person name="Antonio M."/>
            <person name="Oren A."/>
            <person name="Chaudhuri R.R."/>
            <person name="La Ragione R."/>
            <person name="Hildebrand F."/>
            <person name="Pallen M.J."/>
        </authorList>
    </citation>
    <scope>NUCLEOTIDE SEQUENCE</scope>
    <source>
        <strain evidence="1">316</strain>
    </source>
</reference>
<dbReference type="PANTHER" id="PTHR11122">
    <property type="entry name" value="APOSPORY-ASSOCIATED PROTEIN C-RELATED"/>
    <property type="match status" value="1"/>
</dbReference>
<dbReference type="InterPro" id="IPR011013">
    <property type="entry name" value="Gal_mutarotase_sf_dom"/>
</dbReference>
<sequence>MGETIEIRAGDGSTARIALRGAEPVSWQVEGRNYLWSGDPEHWNRHAPWLFPVVGASSGGSVQVGGRSYPMAQHGFARDLPFSVMAQTEDAVTLCLTDSEATQAHYPFPFRLTIEARLSARTLAFTIQVENPGEAALPYALGFHPAFPWPFAEGERRAGGGYAVLFEEAERPFVPEVGAGGLLLRSERALPLEGGRLDLDPELFTEALVFLNAKSRAMRFVAPNGRAIALRMEDFSHLAVWTKPTAPFLSLEAWTGHADWAGFTGELVERDSQRLLAPGETARHGIALAIEG</sequence>
<dbReference type="InterPro" id="IPR008183">
    <property type="entry name" value="Aldose_1/G6P_1-epimerase"/>
</dbReference>
<name>A0A921E0Z2_9HYPH</name>
<dbReference type="Proteomes" id="UP000742631">
    <property type="component" value="Unassembled WGS sequence"/>
</dbReference>
<reference evidence="1" key="2">
    <citation type="submission" date="2021-09" db="EMBL/GenBank/DDBJ databases">
        <authorList>
            <person name="Gilroy R."/>
        </authorList>
    </citation>
    <scope>NUCLEOTIDE SEQUENCE</scope>
    <source>
        <strain evidence="1">316</strain>
    </source>
</reference>